<proteinExistence type="predicted"/>
<name>A0A5E4AH89_MARMO</name>
<evidence type="ECO:0000313" key="2">
    <source>
        <dbReference type="EMBL" id="VTJ56141.1"/>
    </source>
</evidence>
<accession>A0A5E4AH89</accession>
<feature type="compositionally biased region" description="Basic and acidic residues" evidence="1">
    <location>
        <begin position="23"/>
        <end position="45"/>
    </location>
</feature>
<evidence type="ECO:0000256" key="1">
    <source>
        <dbReference type="SAM" id="MobiDB-lite"/>
    </source>
</evidence>
<gene>
    <name evidence="2" type="ORF">MONAX_5E038139</name>
</gene>
<keyword evidence="3" id="KW-1185">Reference proteome</keyword>
<dbReference type="Proteomes" id="UP000335636">
    <property type="component" value="Unassembled WGS sequence"/>
</dbReference>
<protein>
    <submittedName>
        <fullName evidence="2">Uncharacterized protein</fullName>
    </submittedName>
</protein>
<comment type="caution">
    <text evidence="2">The sequence shown here is derived from an EMBL/GenBank/DDBJ whole genome shotgun (WGS) entry which is preliminary data.</text>
</comment>
<sequence length="81" mass="8966">MASETPCDETAGAAWRCVGANEMRTKDSGGRGNRERRRTECRDSLTIKPGPPSPPRRWARTFACCHSPLSTGHVTFKHPIN</sequence>
<organism evidence="2 3">
    <name type="scientific">Marmota monax</name>
    <name type="common">Woodchuck</name>
    <dbReference type="NCBI Taxonomy" id="9995"/>
    <lineage>
        <taxon>Eukaryota</taxon>
        <taxon>Metazoa</taxon>
        <taxon>Chordata</taxon>
        <taxon>Craniata</taxon>
        <taxon>Vertebrata</taxon>
        <taxon>Euteleostomi</taxon>
        <taxon>Mammalia</taxon>
        <taxon>Eutheria</taxon>
        <taxon>Euarchontoglires</taxon>
        <taxon>Glires</taxon>
        <taxon>Rodentia</taxon>
        <taxon>Sciuromorpha</taxon>
        <taxon>Sciuridae</taxon>
        <taxon>Xerinae</taxon>
        <taxon>Marmotini</taxon>
        <taxon>Marmota</taxon>
    </lineage>
</organism>
<feature type="region of interest" description="Disordered" evidence="1">
    <location>
        <begin position="21"/>
        <end position="56"/>
    </location>
</feature>
<reference evidence="2" key="1">
    <citation type="submission" date="2019-04" db="EMBL/GenBank/DDBJ databases">
        <authorList>
            <person name="Alioto T."/>
            <person name="Alioto T."/>
        </authorList>
    </citation>
    <scope>NUCLEOTIDE SEQUENCE [LARGE SCALE GENOMIC DNA]</scope>
</reference>
<evidence type="ECO:0000313" key="3">
    <source>
        <dbReference type="Proteomes" id="UP000335636"/>
    </source>
</evidence>
<dbReference type="EMBL" id="CABDUW010000062">
    <property type="protein sequence ID" value="VTJ56141.1"/>
    <property type="molecule type" value="Genomic_DNA"/>
</dbReference>
<dbReference type="AlphaFoldDB" id="A0A5E4AH89"/>